<comment type="pathway">
    <text evidence="1 12">One-carbon metabolism; tetrahydrofolate interconversion.</text>
</comment>
<evidence type="ECO:0000256" key="8">
    <source>
        <dbReference type="ARBA" id="ARBA00023002"/>
    </source>
</evidence>
<dbReference type="HAMAP" id="MF_01576">
    <property type="entry name" value="THF_DHG_CYH"/>
    <property type="match status" value="1"/>
</dbReference>
<keyword evidence="16" id="KW-1185">Reference proteome</keyword>
<dbReference type="InterPro" id="IPR000672">
    <property type="entry name" value="THF_DH/CycHdrlase"/>
</dbReference>
<feature type="binding site" evidence="12">
    <location>
        <begin position="166"/>
        <end position="168"/>
    </location>
    <ligand>
        <name>NADP(+)</name>
        <dbReference type="ChEBI" id="CHEBI:58349"/>
    </ligand>
</feature>
<comment type="catalytic activity">
    <reaction evidence="12">
        <text>(6R)-5,10-methylene-5,6,7,8-tetrahydrofolate + NADP(+) = (6R)-5,10-methenyltetrahydrofolate + NADPH</text>
        <dbReference type="Rhea" id="RHEA:22812"/>
        <dbReference type="ChEBI" id="CHEBI:15636"/>
        <dbReference type="ChEBI" id="CHEBI:57455"/>
        <dbReference type="ChEBI" id="CHEBI:57783"/>
        <dbReference type="ChEBI" id="CHEBI:58349"/>
        <dbReference type="EC" id="1.5.1.5"/>
    </reaction>
</comment>
<dbReference type="GO" id="GO:0004488">
    <property type="term" value="F:methylenetetrahydrofolate dehydrogenase (NADP+) activity"/>
    <property type="evidence" value="ECO:0007669"/>
    <property type="project" value="UniProtKB-UniRule"/>
</dbReference>
<evidence type="ECO:0000256" key="3">
    <source>
        <dbReference type="ARBA" id="ARBA00022563"/>
    </source>
</evidence>
<dbReference type="InterPro" id="IPR020630">
    <property type="entry name" value="THF_DH/CycHdrlase_cat_dom"/>
</dbReference>
<sequence length="282" mass="30177">MSAQIVSGKELSAKIREKLKERVKKVEREKGFTPGLAVILVGDDPASHVYVNNKEKACLEIGMKSEVRRLPKETTQEELNALIDAYNAREDMHGLLVQFPLPAHLSQEEVLARISPKKDVDGLTVQNSGALLSGLPGLVSCTPKGVIRLIKSTGVEIAGKHAVVIGRSNLVGKPVSVLLLNENATVTMCHSKTKNLPEVCAQADILVAAIGRAEFVTGNFIKPGAVVIDVGTSRVDGKLKGDVKFDEAVEKAAYITPVPGGVGPMTITMLLENTIDAAEMFH</sequence>
<dbReference type="PROSITE" id="PS00767">
    <property type="entry name" value="THF_DHG_CYH_2"/>
    <property type="match status" value="1"/>
</dbReference>
<evidence type="ECO:0000313" key="15">
    <source>
        <dbReference type="EMBL" id="MBC8537609.1"/>
    </source>
</evidence>
<evidence type="ECO:0000313" key="16">
    <source>
        <dbReference type="Proteomes" id="UP000617951"/>
    </source>
</evidence>
<dbReference type="EC" id="3.5.4.9" evidence="12"/>
<keyword evidence="4 12" id="KW-0028">Amino-acid biosynthesis</keyword>
<comment type="similarity">
    <text evidence="12">Belongs to the tetrahydrofolate dehydrogenase/cyclohydrolase family.</text>
</comment>
<dbReference type="NCBIfam" id="NF010783">
    <property type="entry name" value="PRK14186.1"/>
    <property type="match status" value="1"/>
</dbReference>
<proteinExistence type="inferred from homology"/>
<comment type="subunit">
    <text evidence="2 12">Homodimer.</text>
</comment>
<dbReference type="AlphaFoldDB" id="A0A926DGZ3"/>
<evidence type="ECO:0000256" key="10">
    <source>
        <dbReference type="ARBA" id="ARBA00023167"/>
    </source>
</evidence>
<dbReference type="GO" id="GO:0035999">
    <property type="term" value="P:tetrahydrofolate interconversion"/>
    <property type="evidence" value="ECO:0007669"/>
    <property type="project" value="UniProtKB-UniRule"/>
</dbReference>
<dbReference type="FunFam" id="3.40.50.10860:FF:000005">
    <property type="entry name" value="C-1-tetrahydrofolate synthase, cytoplasmic, putative"/>
    <property type="match status" value="1"/>
</dbReference>
<keyword evidence="8 12" id="KW-0560">Oxidoreductase</keyword>
<dbReference type="FunFam" id="3.40.50.720:FF:000006">
    <property type="entry name" value="Bifunctional protein FolD"/>
    <property type="match status" value="1"/>
</dbReference>
<dbReference type="Proteomes" id="UP000617951">
    <property type="component" value="Unassembled WGS sequence"/>
</dbReference>
<dbReference type="InterPro" id="IPR020631">
    <property type="entry name" value="THF_DH/CycHdrlase_NAD-bd_dom"/>
</dbReference>
<evidence type="ECO:0000256" key="1">
    <source>
        <dbReference type="ARBA" id="ARBA00004777"/>
    </source>
</evidence>
<dbReference type="Gene3D" id="3.40.50.720">
    <property type="entry name" value="NAD(P)-binding Rossmann-like Domain"/>
    <property type="match status" value="1"/>
</dbReference>
<dbReference type="RefSeq" id="WP_249279505.1">
    <property type="nucleotide sequence ID" value="NZ_JACRSS010000001.1"/>
</dbReference>
<feature type="domain" description="Tetrahydrofolate dehydrogenase/cyclohydrolase catalytic" evidence="13">
    <location>
        <begin position="7"/>
        <end position="121"/>
    </location>
</feature>
<dbReference type="EC" id="1.5.1.5" evidence="12"/>
<comment type="caution">
    <text evidence="12">Lacks conserved residue(s) required for the propagation of feature annotation.</text>
</comment>
<evidence type="ECO:0000259" key="14">
    <source>
        <dbReference type="Pfam" id="PF02882"/>
    </source>
</evidence>
<accession>A0A926DGZ3</accession>
<dbReference type="EMBL" id="JACRSS010000001">
    <property type="protein sequence ID" value="MBC8537609.1"/>
    <property type="molecule type" value="Genomic_DNA"/>
</dbReference>
<dbReference type="CDD" id="cd01080">
    <property type="entry name" value="NAD_bind_m-THF_DH_Cyclohyd"/>
    <property type="match status" value="1"/>
</dbReference>
<keyword evidence="7 12" id="KW-0521">NADP</keyword>
<feature type="binding site" evidence="12">
    <location>
        <position position="232"/>
    </location>
    <ligand>
        <name>NADP(+)</name>
        <dbReference type="ChEBI" id="CHEBI:58349"/>
    </ligand>
</feature>
<name>A0A926DGZ3_9FIRM</name>
<dbReference type="InterPro" id="IPR020867">
    <property type="entry name" value="THF_DH/CycHdrlase_CS"/>
</dbReference>
<evidence type="ECO:0000256" key="9">
    <source>
        <dbReference type="ARBA" id="ARBA00023102"/>
    </source>
</evidence>
<keyword evidence="6 12" id="KW-0378">Hydrolase</keyword>
<dbReference type="GO" id="GO:0005829">
    <property type="term" value="C:cytosol"/>
    <property type="evidence" value="ECO:0007669"/>
    <property type="project" value="TreeGrafter"/>
</dbReference>
<dbReference type="NCBIfam" id="NF008058">
    <property type="entry name" value="PRK10792.1"/>
    <property type="match status" value="1"/>
</dbReference>
<dbReference type="GO" id="GO:0004477">
    <property type="term" value="F:methenyltetrahydrofolate cyclohydrolase activity"/>
    <property type="evidence" value="ECO:0007669"/>
    <property type="project" value="UniProtKB-UniRule"/>
</dbReference>
<keyword evidence="11 12" id="KW-0511">Multifunctional enzyme</keyword>
<keyword evidence="10 12" id="KW-0486">Methionine biosynthesis</keyword>
<dbReference type="SUPFAM" id="SSF51735">
    <property type="entry name" value="NAD(P)-binding Rossmann-fold domains"/>
    <property type="match status" value="1"/>
</dbReference>
<evidence type="ECO:0000256" key="4">
    <source>
        <dbReference type="ARBA" id="ARBA00022605"/>
    </source>
</evidence>
<evidence type="ECO:0000259" key="13">
    <source>
        <dbReference type="Pfam" id="PF00763"/>
    </source>
</evidence>
<organism evidence="15 16">
    <name type="scientific">Guopingia tenuis</name>
    <dbReference type="NCBI Taxonomy" id="2763656"/>
    <lineage>
        <taxon>Bacteria</taxon>
        <taxon>Bacillati</taxon>
        <taxon>Bacillota</taxon>
        <taxon>Clostridia</taxon>
        <taxon>Christensenellales</taxon>
        <taxon>Christensenellaceae</taxon>
        <taxon>Guopingia</taxon>
    </lineage>
</organism>
<dbReference type="InterPro" id="IPR036291">
    <property type="entry name" value="NAD(P)-bd_dom_sf"/>
</dbReference>
<keyword evidence="3 12" id="KW-0554">One-carbon metabolism</keyword>
<comment type="caution">
    <text evidence="15">The sequence shown here is derived from an EMBL/GenBank/DDBJ whole genome shotgun (WGS) entry which is preliminary data.</text>
</comment>
<evidence type="ECO:0000256" key="12">
    <source>
        <dbReference type="HAMAP-Rule" id="MF_01576"/>
    </source>
</evidence>
<comment type="catalytic activity">
    <reaction evidence="12">
        <text>(6R)-5,10-methenyltetrahydrofolate + H2O = (6R)-10-formyltetrahydrofolate + H(+)</text>
        <dbReference type="Rhea" id="RHEA:23700"/>
        <dbReference type="ChEBI" id="CHEBI:15377"/>
        <dbReference type="ChEBI" id="CHEBI:15378"/>
        <dbReference type="ChEBI" id="CHEBI:57455"/>
        <dbReference type="ChEBI" id="CHEBI:195366"/>
        <dbReference type="EC" id="3.5.4.9"/>
    </reaction>
</comment>
<gene>
    <name evidence="12 15" type="primary">folD</name>
    <name evidence="15" type="ORF">H8693_01530</name>
</gene>
<dbReference type="GO" id="GO:0000105">
    <property type="term" value="P:L-histidine biosynthetic process"/>
    <property type="evidence" value="ECO:0007669"/>
    <property type="project" value="UniProtKB-KW"/>
</dbReference>
<dbReference type="GO" id="GO:0009086">
    <property type="term" value="P:methionine biosynthetic process"/>
    <property type="evidence" value="ECO:0007669"/>
    <property type="project" value="UniProtKB-KW"/>
</dbReference>
<evidence type="ECO:0000256" key="7">
    <source>
        <dbReference type="ARBA" id="ARBA00022857"/>
    </source>
</evidence>
<evidence type="ECO:0000256" key="5">
    <source>
        <dbReference type="ARBA" id="ARBA00022755"/>
    </source>
</evidence>
<keyword evidence="9 12" id="KW-0368">Histidine biosynthesis</keyword>
<dbReference type="Gene3D" id="3.40.50.10860">
    <property type="entry name" value="Leucine Dehydrogenase, chain A, domain 1"/>
    <property type="match status" value="1"/>
</dbReference>
<dbReference type="SUPFAM" id="SSF53223">
    <property type="entry name" value="Aminoacid dehydrogenase-like, N-terminal domain"/>
    <property type="match status" value="1"/>
</dbReference>
<comment type="function">
    <text evidence="12">Catalyzes the oxidation of 5,10-methylenetetrahydrofolate to 5,10-methenyltetrahydrofolate and then the hydrolysis of 5,10-methenyltetrahydrofolate to 10-formyltetrahydrofolate.</text>
</comment>
<dbReference type="PRINTS" id="PR00085">
    <property type="entry name" value="THFDHDRGNASE"/>
</dbReference>
<feature type="domain" description="Tetrahydrofolate dehydrogenase/cyclohydrolase NAD(P)-binding" evidence="14">
    <location>
        <begin position="140"/>
        <end position="280"/>
    </location>
</feature>
<dbReference type="GO" id="GO:0006164">
    <property type="term" value="P:purine nucleotide biosynthetic process"/>
    <property type="evidence" value="ECO:0007669"/>
    <property type="project" value="UniProtKB-KW"/>
</dbReference>
<keyword evidence="5 12" id="KW-0658">Purine biosynthesis</keyword>
<dbReference type="Pfam" id="PF00763">
    <property type="entry name" value="THF_DHG_CYH"/>
    <property type="match status" value="1"/>
</dbReference>
<dbReference type="PANTHER" id="PTHR48099">
    <property type="entry name" value="C-1-TETRAHYDROFOLATE SYNTHASE, CYTOPLASMIC-RELATED"/>
    <property type="match status" value="1"/>
</dbReference>
<dbReference type="Pfam" id="PF02882">
    <property type="entry name" value="THF_DHG_CYH_C"/>
    <property type="match status" value="1"/>
</dbReference>
<dbReference type="InterPro" id="IPR046346">
    <property type="entry name" value="Aminoacid_DH-like_N_sf"/>
</dbReference>
<evidence type="ECO:0000256" key="6">
    <source>
        <dbReference type="ARBA" id="ARBA00022801"/>
    </source>
</evidence>
<protein>
    <recommendedName>
        <fullName evidence="12">Bifunctional protein FolD</fullName>
    </recommendedName>
    <domain>
        <recommendedName>
            <fullName evidence="12">Methylenetetrahydrofolate dehydrogenase</fullName>
            <ecNumber evidence="12">1.5.1.5</ecNumber>
        </recommendedName>
    </domain>
    <domain>
        <recommendedName>
            <fullName evidence="12">Methenyltetrahydrofolate cyclohydrolase</fullName>
            <ecNumber evidence="12">3.5.4.9</ecNumber>
        </recommendedName>
    </domain>
</protein>
<evidence type="ECO:0000256" key="2">
    <source>
        <dbReference type="ARBA" id="ARBA00011738"/>
    </source>
</evidence>
<evidence type="ECO:0000256" key="11">
    <source>
        <dbReference type="ARBA" id="ARBA00023268"/>
    </source>
</evidence>
<reference evidence="15" key="1">
    <citation type="submission" date="2020-08" db="EMBL/GenBank/DDBJ databases">
        <title>Genome public.</title>
        <authorList>
            <person name="Liu C."/>
            <person name="Sun Q."/>
        </authorList>
    </citation>
    <scope>NUCLEOTIDE SEQUENCE</scope>
    <source>
        <strain evidence="15">NSJ-63</strain>
    </source>
</reference>
<dbReference type="PANTHER" id="PTHR48099:SF5">
    <property type="entry name" value="C-1-TETRAHYDROFOLATE SYNTHASE, CYTOPLASMIC"/>
    <property type="match status" value="1"/>
</dbReference>